<gene>
    <name evidence="6" type="primary">raf1</name>
    <name evidence="10" type="ORF">H1P_2070011</name>
</gene>
<dbReference type="PANTHER" id="PTHR35299">
    <property type="entry name" value="RUBISCO ACCUMULATION FACTOR 1"/>
    <property type="match status" value="1"/>
</dbReference>
<dbReference type="GO" id="GO:0015977">
    <property type="term" value="P:carbon fixation"/>
    <property type="evidence" value="ECO:0007669"/>
    <property type="project" value="UniProtKB-UniRule"/>
</dbReference>
<feature type="domain" description="Rubisco accumulation factor 1 alpha-helical" evidence="8">
    <location>
        <begin position="88"/>
        <end position="193"/>
    </location>
</feature>
<feature type="domain" description="Rubisco accumulation factor 1 C-terminal" evidence="7">
    <location>
        <begin position="207"/>
        <end position="344"/>
    </location>
</feature>
<evidence type="ECO:0000256" key="6">
    <source>
        <dbReference type="HAMAP-Rule" id="MF_00856"/>
    </source>
</evidence>
<comment type="subunit">
    <text evidence="6">Homodimer. Forms an RbcL(8)-Raf1(8) complex. Forms complexes of many stoichiometries with RbcL with and without RbcS. RbcX and Raf1 can bind simultaneously to RbcL.</text>
</comment>
<dbReference type="InterPro" id="IPR040781">
    <property type="entry name" value="Raf1_HTH"/>
</dbReference>
<dbReference type="Proteomes" id="UP000320055">
    <property type="component" value="Unassembled WGS sequence"/>
</dbReference>
<protein>
    <recommendedName>
        <fullName evidence="5 6">RuBisCO accumulation factor 1</fullName>
    </recommendedName>
</protein>
<keyword evidence="11" id="KW-1185">Reference proteome</keyword>
<organism evidence="10 11">
    <name type="scientific">Hyella patelloides LEGE 07179</name>
    <dbReference type="NCBI Taxonomy" id="945734"/>
    <lineage>
        <taxon>Bacteria</taxon>
        <taxon>Bacillati</taxon>
        <taxon>Cyanobacteriota</taxon>
        <taxon>Cyanophyceae</taxon>
        <taxon>Pleurocapsales</taxon>
        <taxon>Hyellaceae</taxon>
        <taxon>Hyella</taxon>
    </lineage>
</organism>
<comment type="similarity">
    <text evidence="6">Belongs to the RAF family.</text>
</comment>
<dbReference type="InterPro" id="IPR037494">
    <property type="entry name" value="RAF1"/>
</dbReference>
<evidence type="ECO:0000256" key="1">
    <source>
        <dbReference type="ARBA" id="ARBA00022490"/>
    </source>
</evidence>
<comment type="domain">
    <text evidence="6">Has 3 domains, the N-terminal alpha-helical domain, an extended flexible linker and the C-terminal beta-sheet domain. The 2 C-terminal beta-sheet domains are swapped and pack against each other to form the dimer interface.</text>
</comment>
<evidence type="ECO:0000259" key="7">
    <source>
        <dbReference type="Pfam" id="PF18087"/>
    </source>
</evidence>
<dbReference type="Pfam" id="PF18087">
    <property type="entry name" value="RuBisCo_chap_C"/>
    <property type="match status" value="1"/>
</dbReference>
<dbReference type="GO" id="GO:0110102">
    <property type="term" value="P:ribulose bisphosphate carboxylase complex assembly"/>
    <property type="evidence" value="ECO:0007669"/>
    <property type="project" value="UniProtKB-UniRule"/>
</dbReference>
<feature type="region of interest" description="N-terminal alpha-helix" evidence="6">
    <location>
        <begin position="14"/>
        <end position="195"/>
    </location>
</feature>
<sequence>MNSPSPSNSVQLSEAEIQEKLRSLLHKEGTWVDWGKTCQELQKAGCNPADIFEASGFQASQQNIIIVASQVYDGIVQAELAPEVLTYYKGPKTDILYELRILNQKQRANAAQLAYDKKVDVDGAHEIARIIKDVSRMSQLPEGFTQNPGDMVAYNCWKHARQRKDLQERSRLIAKGLKFAYSQPARETIERLLSDFTVVASHTAPLLPIYRLDSEEELIRIVPLVGTYPLTRQDIEAVAGVEIQEPFRSVNIQTQGIFVPIPGWQAVLKAVDPVGYICNSDRLPKTLTGQVEQVLVIIDRAAQTWDVNSYFLLETADGIELQWSETEPKNSIIGQLVVVVRPKRILDEGNITEPWQMDD</sequence>
<dbReference type="RefSeq" id="WP_144871846.1">
    <property type="nucleotide sequence ID" value="NZ_LR213956.1"/>
</dbReference>
<comment type="function">
    <text evidence="6">A major RuBisCO chaperone. Acts after GroEL-GroES chaperonin to fold and/or assemble the large subunit of RuBisCO (ccbL, rbcL). Cooperates with RbcX in RbcL folding, plays the major role in assembly of dimers into RbcL(8)-Raf1(8) intermediate complexes. RbcS replaces Raf1, leading to holoenzyme formation.</text>
</comment>
<dbReference type="Pfam" id="PF18579">
    <property type="entry name" value="Raf1_HTH"/>
    <property type="match status" value="1"/>
</dbReference>
<dbReference type="PANTHER" id="PTHR35299:SF6">
    <property type="entry name" value="RUBISCO ACCUMULATION FACTOR 1"/>
    <property type="match status" value="1"/>
</dbReference>
<dbReference type="OrthoDB" id="420612at2"/>
<evidence type="ECO:0000256" key="5">
    <source>
        <dbReference type="ARBA" id="ARBA00023859"/>
    </source>
</evidence>
<dbReference type="EMBL" id="CAACVJ010000121">
    <property type="protein sequence ID" value="VEP13601.1"/>
    <property type="molecule type" value="Genomic_DNA"/>
</dbReference>
<dbReference type="Pfam" id="PF18578">
    <property type="entry name" value="Raf1_N"/>
    <property type="match status" value="1"/>
</dbReference>
<name>A0A563VQB5_9CYAN</name>
<evidence type="ECO:0000313" key="10">
    <source>
        <dbReference type="EMBL" id="VEP13601.1"/>
    </source>
</evidence>
<evidence type="ECO:0000259" key="8">
    <source>
        <dbReference type="Pfam" id="PF18578"/>
    </source>
</evidence>
<dbReference type="HAMAP" id="MF_00856">
    <property type="entry name" value="Raf1"/>
    <property type="match status" value="1"/>
</dbReference>
<dbReference type="AlphaFoldDB" id="A0A563VQB5"/>
<keyword evidence="2 6" id="KW-0602">Photosynthesis</keyword>
<reference evidence="10 11" key="1">
    <citation type="submission" date="2019-01" db="EMBL/GenBank/DDBJ databases">
        <authorList>
            <person name="Brito A."/>
        </authorList>
    </citation>
    <scope>NUCLEOTIDE SEQUENCE [LARGE SCALE GENOMIC DNA]</scope>
    <source>
        <strain evidence="10">1</strain>
    </source>
</reference>
<evidence type="ECO:0000313" key="11">
    <source>
        <dbReference type="Proteomes" id="UP000320055"/>
    </source>
</evidence>
<keyword evidence="1 6" id="KW-0963">Cytoplasm</keyword>
<comment type="subcellular location">
    <subcellularLocation>
        <location evidence="6">Cytoplasm</location>
    </subcellularLocation>
</comment>
<evidence type="ECO:0000256" key="3">
    <source>
        <dbReference type="ARBA" id="ARBA00023186"/>
    </source>
</evidence>
<evidence type="ECO:0000256" key="4">
    <source>
        <dbReference type="ARBA" id="ARBA00023300"/>
    </source>
</evidence>
<evidence type="ECO:0000259" key="9">
    <source>
        <dbReference type="Pfam" id="PF18579"/>
    </source>
</evidence>
<dbReference type="InterPro" id="IPR040858">
    <property type="entry name" value="Raf1_C"/>
</dbReference>
<dbReference type="GO" id="GO:0005737">
    <property type="term" value="C:cytoplasm"/>
    <property type="evidence" value="ECO:0007669"/>
    <property type="project" value="UniProtKB-SubCell"/>
</dbReference>
<evidence type="ECO:0000256" key="2">
    <source>
        <dbReference type="ARBA" id="ARBA00022531"/>
    </source>
</evidence>
<feature type="domain" description="Rubisco accumulation factor 1 helix turn helix" evidence="9">
    <location>
        <begin position="17"/>
        <end position="76"/>
    </location>
</feature>
<dbReference type="InterPro" id="IPR041358">
    <property type="entry name" value="Raf1_N"/>
</dbReference>
<dbReference type="InterPro" id="IPR046382">
    <property type="entry name" value="Raf1_cyn"/>
</dbReference>
<keyword evidence="4 6" id="KW-0120">Carbon dioxide fixation</keyword>
<dbReference type="GO" id="GO:0015979">
    <property type="term" value="P:photosynthesis"/>
    <property type="evidence" value="ECO:0007669"/>
    <property type="project" value="UniProtKB-KW"/>
</dbReference>
<proteinExistence type="inferred from homology"/>
<keyword evidence="3 6" id="KW-0143">Chaperone</keyword>
<feature type="region of interest" description="C-terminal beta-sheet" evidence="6">
    <location>
        <begin position="219"/>
        <end position="345"/>
    </location>
</feature>
<accession>A0A563VQB5</accession>